<dbReference type="PROSITE" id="PS50835">
    <property type="entry name" value="IG_LIKE"/>
    <property type="match status" value="1"/>
</dbReference>
<reference evidence="2" key="1">
    <citation type="submission" date="2021-10" db="EMBL/GenBank/DDBJ databases">
        <title>Tropical sea cucumber genome reveals ecological adaptation and Cuvierian tubules defense mechanism.</title>
        <authorList>
            <person name="Chen T."/>
        </authorList>
    </citation>
    <scope>NUCLEOTIDE SEQUENCE</scope>
    <source>
        <strain evidence="2">Nanhai2018</strain>
        <tissue evidence="2">Muscle</tissue>
    </source>
</reference>
<comment type="caution">
    <text evidence="2">The sequence shown here is derived from an EMBL/GenBank/DDBJ whole genome shotgun (WGS) entry which is preliminary data.</text>
</comment>
<sequence>MVYSVVVIDNSYNTEEYKITFTTVVYTEQLGPRITDCTTGTFCHVYVEDLDNLRCSVFGARPAVHLEWFQKITENEPFLLASEYIHEPNELSSYLSDSSVILPGDRVPGTIPSVFVCKGTGPAIKSNMTFQQVLLVESKNFYDELENLTISSEKIINVSNKENVSLPCQTVTEESLIIWRRGSSVDKLHTILYSFYGNEVRDVNSETGINKTGHLFLFNVELYLEKVFVCIAMENNGSNVGQIFKISVDGK</sequence>
<gene>
    <name evidence="2" type="ORF">HOLleu_44418</name>
</gene>
<dbReference type="InterPro" id="IPR007110">
    <property type="entry name" value="Ig-like_dom"/>
</dbReference>
<keyword evidence="3" id="KW-1185">Reference proteome</keyword>
<feature type="domain" description="Ig-like" evidence="1">
    <location>
        <begin position="32"/>
        <end position="129"/>
    </location>
</feature>
<accession>A0A9Q0Y8W6</accession>
<proteinExistence type="predicted"/>
<dbReference type="Proteomes" id="UP001152320">
    <property type="component" value="Unassembled WGS sequence"/>
</dbReference>
<evidence type="ECO:0000259" key="1">
    <source>
        <dbReference type="PROSITE" id="PS50835"/>
    </source>
</evidence>
<organism evidence="2 3">
    <name type="scientific">Holothuria leucospilota</name>
    <name type="common">Black long sea cucumber</name>
    <name type="synonym">Mertensiothuria leucospilota</name>
    <dbReference type="NCBI Taxonomy" id="206669"/>
    <lineage>
        <taxon>Eukaryota</taxon>
        <taxon>Metazoa</taxon>
        <taxon>Echinodermata</taxon>
        <taxon>Eleutherozoa</taxon>
        <taxon>Echinozoa</taxon>
        <taxon>Holothuroidea</taxon>
        <taxon>Aspidochirotacea</taxon>
        <taxon>Aspidochirotida</taxon>
        <taxon>Holothuriidae</taxon>
        <taxon>Holothuria</taxon>
    </lineage>
</organism>
<name>A0A9Q0Y8W6_HOLLE</name>
<dbReference type="EMBL" id="JAIZAY010000864">
    <property type="protein sequence ID" value="KAJ8017903.1"/>
    <property type="molecule type" value="Genomic_DNA"/>
</dbReference>
<evidence type="ECO:0000313" key="2">
    <source>
        <dbReference type="EMBL" id="KAJ8017903.1"/>
    </source>
</evidence>
<protein>
    <recommendedName>
        <fullName evidence="1">Ig-like domain-containing protein</fullName>
    </recommendedName>
</protein>
<dbReference type="AlphaFoldDB" id="A0A9Q0Y8W6"/>
<evidence type="ECO:0000313" key="3">
    <source>
        <dbReference type="Proteomes" id="UP001152320"/>
    </source>
</evidence>